<dbReference type="InterPro" id="IPR014729">
    <property type="entry name" value="Rossmann-like_a/b/a_fold"/>
</dbReference>
<sequence>MNNLPIFPSVSGNIALQFSGGKDSLAVAYLLREHWGRITFYHVDTGDLLPEVQEIVAQMEALAPRFVRIDTDSADWCSRVGLPSDLVPTTSTNAGLLIGASRQRIVDRFDCCASNIMAPMHARMVADDIRLVIRGTKRADVAKLPAASGPTGMGYDLWLPIVEWSHQQVFDYLREVGAPICRVYEHQVNAPECATCPAWWSEGRAAYLKQYHPGVAATYREKLARVAAEVRPHLAALEKEMV</sequence>
<dbReference type="Gene3D" id="3.40.50.620">
    <property type="entry name" value="HUPs"/>
    <property type="match status" value="1"/>
</dbReference>
<reference evidence="3" key="1">
    <citation type="submission" date="2020-05" db="EMBL/GenBank/DDBJ databases">
        <authorList>
            <person name="Chiriac C."/>
            <person name="Salcher M."/>
            <person name="Ghai R."/>
            <person name="Kavagutti S V."/>
        </authorList>
    </citation>
    <scope>NUCLEOTIDE SEQUENCE</scope>
</reference>
<dbReference type="GO" id="GO:0016740">
    <property type="term" value="F:transferase activity"/>
    <property type="evidence" value="ECO:0007669"/>
    <property type="project" value="UniProtKB-KW"/>
</dbReference>
<dbReference type="Pfam" id="PF01507">
    <property type="entry name" value="PAPS_reduct"/>
    <property type="match status" value="1"/>
</dbReference>
<evidence type="ECO:0000259" key="1">
    <source>
        <dbReference type="Pfam" id="PF01507"/>
    </source>
</evidence>
<feature type="domain" description="Phosphoadenosine phosphosulphate reductase" evidence="1">
    <location>
        <begin position="14"/>
        <end position="61"/>
    </location>
</feature>
<dbReference type="EMBL" id="LR797475">
    <property type="protein sequence ID" value="CAB4218503.1"/>
    <property type="molecule type" value="Genomic_DNA"/>
</dbReference>
<gene>
    <name evidence="3" type="ORF">UFOVP1603_36</name>
    <name evidence="2" type="ORF">UFOVP833_52</name>
</gene>
<proteinExistence type="predicted"/>
<dbReference type="SUPFAM" id="SSF52402">
    <property type="entry name" value="Adenine nucleotide alpha hydrolases-like"/>
    <property type="match status" value="1"/>
</dbReference>
<evidence type="ECO:0000313" key="2">
    <source>
        <dbReference type="EMBL" id="CAB4165358.1"/>
    </source>
</evidence>
<keyword evidence="3" id="KW-0808">Transferase</keyword>
<dbReference type="InterPro" id="IPR002500">
    <property type="entry name" value="PAPS_reduct_dom"/>
</dbReference>
<organism evidence="3">
    <name type="scientific">uncultured Caudovirales phage</name>
    <dbReference type="NCBI Taxonomy" id="2100421"/>
    <lineage>
        <taxon>Viruses</taxon>
        <taxon>Duplodnaviria</taxon>
        <taxon>Heunggongvirae</taxon>
        <taxon>Uroviricota</taxon>
        <taxon>Caudoviricetes</taxon>
        <taxon>Peduoviridae</taxon>
        <taxon>Maltschvirus</taxon>
        <taxon>Maltschvirus maltsch</taxon>
    </lineage>
</organism>
<dbReference type="EMBL" id="LR796770">
    <property type="protein sequence ID" value="CAB4165358.1"/>
    <property type="molecule type" value="Genomic_DNA"/>
</dbReference>
<evidence type="ECO:0000313" key="3">
    <source>
        <dbReference type="EMBL" id="CAB4218503.1"/>
    </source>
</evidence>
<protein>
    <submittedName>
        <fullName evidence="3">CysH 3'-phosphoadenosine 5'-phosphosulfate sulfotransferase (PAPS reductase)/FAD synthetase and related enzymes</fullName>
    </submittedName>
</protein>
<accession>A0A6J5SSS8</accession>
<name>A0A6J5SSS8_9CAUD</name>